<evidence type="ECO:0000313" key="3">
    <source>
        <dbReference type="Proteomes" id="UP000199409"/>
    </source>
</evidence>
<feature type="transmembrane region" description="Helical" evidence="1">
    <location>
        <begin position="106"/>
        <end position="128"/>
    </location>
</feature>
<feature type="transmembrane region" description="Helical" evidence="1">
    <location>
        <begin position="44"/>
        <end position="68"/>
    </location>
</feature>
<gene>
    <name evidence="2" type="ORF">SAMN05660420_03124</name>
</gene>
<keyword evidence="1" id="KW-0812">Transmembrane</keyword>
<dbReference type="STRING" id="37625.SAMN05660420_03124"/>
<keyword evidence="1" id="KW-0472">Membrane</keyword>
<dbReference type="PANTHER" id="PTHR38457:SF1">
    <property type="entry name" value="REGULATOR ABRB-RELATED"/>
    <property type="match status" value="1"/>
</dbReference>
<accession>A0A1H4DXD0</accession>
<keyword evidence="1" id="KW-1133">Transmembrane helix</keyword>
<dbReference type="RefSeq" id="WP_092350535.1">
    <property type="nucleotide sequence ID" value="NZ_FNQN01000012.1"/>
</dbReference>
<sequence>MEKYLILIVAGGVGGWLAQRSGLPGGAIVGSMLASGFTALCFSHAIKLSPTTGMIIQIILGTSLGMTFDRSYLSIMGKALPLAVLSTLILLTVSVTMAYFVHRLGLVDFATALFGFSPGGMSGMSVLAQSEGYQTPIVALFHLVRIFTLFIVVPQLGRWFLSFANKL</sequence>
<evidence type="ECO:0000313" key="2">
    <source>
        <dbReference type="EMBL" id="SEA77168.1"/>
    </source>
</evidence>
<dbReference type="NCBIfam" id="TIGR03082">
    <property type="entry name" value="Gneg_AbrB_dup"/>
    <property type="match status" value="1"/>
</dbReference>
<name>A0A1H4DXD0_9BACT</name>
<protein>
    <recommendedName>
        <fullName evidence="4">Membrane protein AbrB duplication</fullName>
    </recommendedName>
</protein>
<evidence type="ECO:0000256" key="1">
    <source>
        <dbReference type="SAM" id="Phobius"/>
    </source>
</evidence>
<dbReference type="EMBL" id="FNQN01000012">
    <property type="protein sequence ID" value="SEA77168.1"/>
    <property type="molecule type" value="Genomic_DNA"/>
</dbReference>
<keyword evidence="3" id="KW-1185">Reference proteome</keyword>
<feature type="transmembrane region" description="Helical" evidence="1">
    <location>
        <begin position="80"/>
        <end position="100"/>
    </location>
</feature>
<dbReference type="InterPro" id="IPR017516">
    <property type="entry name" value="AbrB_dup"/>
</dbReference>
<dbReference type="OrthoDB" id="33405at2"/>
<dbReference type="InterPro" id="IPR007820">
    <property type="entry name" value="AbrB_fam"/>
</dbReference>
<evidence type="ECO:0008006" key="4">
    <source>
        <dbReference type="Google" id="ProtNLM"/>
    </source>
</evidence>
<organism evidence="2 3">
    <name type="scientific">Desulfuromusa kysingii</name>
    <dbReference type="NCBI Taxonomy" id="37625"/>
    <lineage>
        <taxon>Bacteria</taxon>
        <taxon>Pseudomonadati</taxon>
        <taxon>Thermodesulfobacteriota</taxon>
        <taxon>Desulfuromonadia</taxon>
        <taxon>Desulfuromonadales</taxon>
        <taxon>Geopsychrobacteraceae</taxon>
        <taxon>Desulfuromusa</taxon>
    </lineage>
</organism>
<dbReference type="GO" id="GO:0010468">
    <property type="term" value="P:regulation of gene expression"/>
    <property type="evidence" value="ECO:0007669"/>
    <property type="project" value="InterPro"/>
</dbReference>
<dbReference type="PANTHER" id="PTHR38457">
    <property type="entry name" value="REGULATOR ABRB-RELATED"/>
    <property type="match status" value="1"/>
</dbReference>
<dbReference type="Proteomes" id="UP000199409">
    <property type="component" value="Unassembled WGS sequence"/>
</dbReference>
<feature type="transmembrane region" description="Helical" evidence="1">
    <location>
        <begin position="140"/>
        <end position="161"/>
    </location>
</feature>
<proteinExistence type="predicted"/>
<reference evidence="2 3" key="1">
    <citation type="submission" date="2016-10" db="EMBL/GenBank/DDBJ databases">
        <authorList>
            <person name="de Groot N.N."/>
        </authorList>
    </citation>
    <scope>NUCLEOTIDE SEQUENCE [LARGE SCALE GENOMIC DNA]</scope>
    <source>
        <strain evidence="2 3">DSM 7343</strain>
    </source>
</reference>
<dbReference type="AlphaFoldDB" id="A0A1H4DXD0"/>
<dbReference type="Pfam" id="PF05145">
    <property type="entry name" value="AbrB"/>
    <property type="match status" value="1"/>
</dbReference>
<dbReference type="GO" id="GO:0016020">
    <property type="term" value="C:membrane"/>
    <property type="evidence" value="ECO:0007669"/>
    <property type="project" value="InterPro"/>
</dbReference>